<feature type="region of interest" description="Disordered" evidence="1">
    <location>
        <begin position="136"/>
        <end position="232"/>
    </location>
</feature>
<organism evidence="2 3">
    <name type="scientific">Microdochium trichocladiopsis</name>
    <dbReference type="NCBI Taxonomy" id="1682393"/>
    <lineage>
        <taxon>Eukaryota</taxon>
        <taxon>Fungi</taxon>
        <taxon>Dikarya</taxon>
        <taxon>Ascomycota</taxon>
        <taxon>Pezizomycotina</taxon>
        <taxon>Sordariomycetes</taxon>
        <taxon>Xylariomycetidae</taxon>
        <taxon>Xylariales</taxon>
        <taxon>Microdochiaceae</taxon>
        <taxon>Microdochium</taxon>
    </lineage>
</organism>
<name>A0A9P8XQG3_9PEZI</name>
<protein>
    <submittedName>
        <fullName evidence="2">Uncharacterized protein</fullName>
    </submittedName>
</protein>
<feature type="compositionally biased region" description="Basic and acidic residues" evidence="1">
    <location>
        <begin position="162"/>
        <end position="172"/>
    </location>
</feature>
<sequence>MMEPQAPAPDYSAAAKRFGLFPPSKLKLTRPRKSSQDAYVTAKRDAERLSRQDEVTESAQRLLNAIMLHHGGITTWLLFHRVQSACATESFHLTNKAECKADIECQLQASTRDQIAFARALKDHIKSNRDLSIRLANSGKSYYQNRKSKKQKNPDTSAGVERPTEANVHDDTESLIDSPNHRANGGETEVDSDMGTGSCSDGGGVGEDASESDTNSEIDRSTTNGPMPTNNFGKPTMKKASELLKGLLQEAIRRIPSSNNDGTYLAAWSLHFPQSEERGYFCCISSLEMAGIKALEVFHLLFGVTVEDEDGVRGAVIPTGVKMIPQPKTLYTCCDYTLLEKVFAGDLLDAVTQSPGYKDEREQCLPKTMTVSATLSNNPSDPLVLNSTFDLLAGLRLKERLWGTD</sequence>
<keyword evidence="3" id="KW-1185">Reference proteome</keyword>
<feature type="compositionally biased region" description="Polar residues" evidence="1">
    <location>
        <begin position="221"/>
        <end position="232"/>
    </location>
</feature>
<reference evidence="2" key="1">
    <citation type="journal article" date="2021" name="Nat. Commun.">
        <title>Genetic determinants of endophytism in the Arabidopsis root mycobiome.</title>
        <authorList>
            <person name="Mesny F."/>
            <person name="Miyauchi S."/>
            <person name="Thiergart T."/>
            <person name="Pickel B."/>
            <person name="Atanasova L."/>
            <person name="Karlsson M."/>
            <person name="Huettel B."/>
            <person name="Barry K.W."/>
            <person name="Haridas S."/>
            <person name="Chen C."/>
            <person name="Bauer D."/>
            <person name="Andreopoulos W."/>
            <person name="Pangilinan J."/>
            <person name="LaButti K."/>
            <person name="Riley R."/>
            <person name="Lipzen A."/>
            <person name="Clum A."/>
            <person name="Drula E."/>
            <person name="Henrissat B."/>
            <person name="Kohler A."/>
            <person name="Grigoriev I.V."/>
            <person name="Martin F.M."/>
            <person name="Hacquard S."/>
        </authorList>
    </citation>
    <scope>NUCLEOTIDE SEQUENCE</scope>
    <source>
        <strain evidence="2">MPI-CAGE-CH-0230</strain>
    </source>
</reference>
<evidence type="ECO:0000256" key="1">
    <source>
        <dbReference type="SAM" id="MobiDB-lite"/>
    </source>
</evidence>
<dbReference type="RefSeq" id="XP_046004444.1">
    <property type="nucleotide sequence ID" value="XM_046161350.1"/>
</dbReference>
<proteinExistence type="predicted"/>
<dbReference type="Proteomes" id="UP000756346">
    <property type="component" value="Unassembled WGS sequence"/>
</dbReference>
<comment type="caution">
    <text evidence="2">The sequence shown here is derived from an EMBL/GenBank/DDBJ whole genome shotgun (WGS) entry which is preliminary data.</text>
</comment>
<accession>A0A9P8XQG3</accession>
<evidence type="ECO:0000313" key="3">
    <source>
        <dbReference type="Proteomes" id="UP000756346"/>
    </source>
</evidence>
<evidence type="ECO:0000313" key="2">
    <source>
        <dbReference type="EMBL" id="KAH7012068.1"/>
    </source>
</evidence>
<gene>
    <name evidence="2" type="ORF">B0I36DRAFT_389670</name>
</gene>
<dbReference type="EMBL" id="JAGTJQ010000015">
    <property type="protein sequence ID" value="KAH7012068.1"/>
    <property type="molecule type" value="Genomic_DNA"/>
</dbReference>
<dbReference type="AlphaFoldDB" id="A0A9P8XQG3"/>
<dbReference type="GeneID" id="70190896"/>